<dbReference type="Pfam" id="PF01520">
    <property type="entry name" value="Amidase_3"/>
    <property type="match status" value="1"/>
</dbReference>
<dbReference type="InterPro" id="IPR002508">
    <property type="entry name" value="MurNAc-LAA_cat"/>
</dbReference>
<name>A0ABN6YSF8_9FIRM</name>
<dbReference type="PANTHER" id="PTHR30404">
    <property type="entry name" value="N-ACETYLMURAMOYL-L-ALANINE AMIDASE"/>
    <property type="match status" value="1"/>
</dbReference>
<organism evidence="3 4">
    <name type="scientific">Claveliimonas bilis</name>
    <dbReference type="NCBI Taxonomy" id="3028070"/>
    <lineage>
        <taxon>Bacteria</taxon>
        <taxon>Bacillati</taxon>
        <taxon>Bacillota</taxon>
        <taxon>Clostridia</taxon>
        <taxon>Lachnospirales</taxon>
        <taxon>Lachnospiraceae</taxon>
        <taxon>Claveliimonas</taxon>
    </lineage>
</organism>
<evidence type="ECO:0000256" key="1">
    <source>
        <dbReference type="ARBA" id="ARBA00022801"/>
    </source>
</evidence>
<dbReference type="SMART" id="SM00646">
    <property type="entry name" value="Ami_3"/>
    <property type="match status" value="1"/>
</dbReference>
<reference evidence="4" key="1">
    <citation type="journal article" date="2023" name="Int. J. Syst. Evol. Microbiol.">
        <title>Claveliimonas bilis gen. nov., sp. nov., deoxycholic acid-producing bacteria isolated from human faeces, and reclassification of Sellimonas monacensis Zenner et al. 2021 as Claveliimonas monacensis comb. nov.</title>
        <authorList>
            <person name="Hisatomi A."/>
            <person name="Kastawa N.W.E.P.G."/>
            <person name="Song I."/>
            <person name="Ohkuma M."/>
            <person name="Fukiya S."/>
            <person name="Sakamoto M."/>
        </authorList>
    </citation>
    <scope>NUCLEOTIDE SEQUENCE [LARGE SCALE GENOMIC DNA]</scope>
    <source>
        <strain evidence="4">12BBH14</strain>
    </source>
</reference>
<feature type="domain" description="MurNAc-LAA" evidence="2">
    <location>
        <begin position="109"/>
        <end position="220"/>
    </location>
</feature>
<evidence type="ECO:0000313" key="4">
    <source>
        <dbReference type="Proteomes" id="UP001305815"/>
    </source>
</evidence>
<sequence length="227" mass="25105">MRKGLEFILALAVLAGLVFAGREVSRYASAQKVEANKLVVLDPGHGGRDPGKVGVGDVLEKDLNLAIAKKVKKILEKDGLEVIMTREKDEMLCSKDASNKKVEDLKNRIELINSNEPAVTVSIHQNSYPDETVKGSQIFYFTHSAEGKEAAERMQEEFLAAFPDNTRELKANDTYYLLKKTEVPTIIVECGFLSNSEETKLLSQDEYQLKLAKTIAKGIESWAVTAG</sequence>
<evidence type="ECO:0000259" key="2">
    <source>
        <dbReference type="SMART" id="SM00646"/>
    </source>
</evidence>
<dbReference type="CDD" id="cd02696">
    <property type="entry name" value="MurNAc-LAA"/>
    <property type="match status" value="1"/>
</dbReference>
<keyword evidence="4" id="KW-1185">Reference proteome</keyword>
<dbReference type="EMBL" id="AP027742">
    <property type="protein sequence ID" value="BDZ75981.1"/>
    <property type="molecule type" value="Genomic_DNA"/>
</dbReference>
<keyword evidence="1" id="KW-0378">Hydrolase</keyword>
<gene>
    <name evidence="3" type="primary">cwlD</name>
    <name evidence="3" type="ORF">Lac1_01640</name>
</gene>
<dbReference type="RefSeq" id="WP_256193398.1">
    <property type="nucleotide sequence ID" value="NZ_AP027742.1"/>
</dbReference>
<dbReference type="PANTHER" id="PTHR30404:SF0">
    <property type="entry name" value="N-ACETYLMURAMOYL-L-ALANINE AMIDASE AMIC"/>
    <property type="match status" value="1"/>
</dbReference>
<accession>A0ABN6YSF8</accession>
<dbReference type="InterPro" id="IPR050695">
    <property type="entry name" value="N-acetylmuramoyl_amidase_3"/>
</dbReference>
<proteinExistence type="predicted"/>
<protein>
    <submittedName>
        <fullName evidence="3">Germination-specific N-acetylmuramoyl-L-alanine amidase</fullName>
    </submittedName>
</protein>
<evidence type="ECO:0000313" key="3">
    <source>
        <dbReference type="EMBL" id="BDZ75981.1"/>
    </source>
</evidence>
<dbReference type="Proteomes" id="UP001305815">
    <property type="component" value="Chromosome"/>
</dbReference>